<feature type="domain" description="NAD-glutamate dehydrogenase ACT3" evidence="6">
    <location>
        <begin position="546"/>
        <end position="622"/>
    </location>
</feature>
<dbReference type="GO" id="GO:0004069">
    <property type="term" value="F:L-aspartate:2-oxoglutarate aminotransferase activity"/>
    <property type="evidence" value="ECO:0007669"/>
    <property type="project" value="InterPro"/>
</dbReference>
<dbReference type="InterPro" id="IPR036291">
    <property type="entry name" value="NAD(P)-bd_dom_sf"/>
</dbReference>
<organism evidence="7 8">
    <name type="scientific">Aquabacter spiritensis</name>
    <dbReference type="NCBI Taxonomy" id="933073"/>
    <lineage>
        <taxon>Bacteria</taxon>
        <taxon>Pseudomonadati</taxon>
        <taxon>Pseudomonadota</taxon>
        <taxon>Alphaproteobacteria</taxon>
        <taxon>Hyphomicrobiales</taxon>
        <taxon>Xanthobacteraceae</taxon>
        <taxon>Aquabacter</taxon>
    </lineage>
</organism>
<dbReference type="InterPro" id="IPR048381">
    <property type="entry name" value="GDH_C"/>
</dbReference>
<dbReference type="Pfam" id="PF21076">
    <property type="entry name" value="GDH_ACT2"/>
    <property type="match status" value="1"/>
</dbReference>
<name>A0A4R3LTT5_9HYPH</name>
<feature type="domain" description="NAD-specific glutamate dehydrogenase C-terminal" evidence="3">
    <location>
        <begin position="1266"/>
        <end position="1599"/>
    </location>
</feature>
<dbReference type="InterPro" id="IPR024727">
    <property type="entry name" value="NAD_Glu_DH_N_ACT1"/>
</dbReference>
<proteinExistence type="predicted"/>
<gene>
    <name evidence="7" type="ORF">EDC64_108119</name>
</gene>
<evidence type="ECO:0000259" key="4">
    <source>
        <dbReference type="Pfam" id="PF21075"/>
    </source>
</evidence>
<dbReference type="Pfam" id="PF21078">
    <property type="entry name" value="GDH_HM3"/>
    <property type="match status" value="1"/>
</dbReference>
<dbReference type="InterPro" id="IPR049064">
    <property type="entry name" value="NAD_Glu_DH_ACT3"/>
</dbReference>
<dbReference type="EMBL" id="SMAI01000008">
    <property type="protein sequence ID" value="TCT03953.1"/>
    <property type="molecule type" value="Genomic_DNA"/>
</dbReference>
<feature type="domain" description="NAD-glutamate dehydrogenase ACT2" evidence="5">
    <location>
        <begin position="400"/>
        <end position="489"/>
    </location>
</feature>
<dbReference type="PIRSF" id="PIRSF036761">
    <property type="entry name" value="GDH_Mll4104"/>
    <property type="match status" value="1"/>
</dbReference>
<dbReference type="GO" id="GO:0006538">
    <property type="term" value="P:L-glutamate catabolic process"/>
    <property type="evidence" value="ECO:0007669"/>
    <property type="project" value="InterPro"/>
</dbReference>
<comment type="caution">
    <text evidence="7">The sequence shown here is derived from an EMBL/GenBank/DDBJ whole genome shotgun (WGS) entry which is preliminary data.</text>
</comment>
<evidence type="ECO:0000313" key="7">
    <source>
        <dbReference type="EMBL" id="TCT03953.1"/>
    </source>
</evidence>
<protein>
    <submittedName>
        <fullName evidence="7">Glutamate dehydrogenase</fullName>
    </submittedName>
</protein>
<dbReference type="OrthoDB" id="9758052at2"/>
<sequence length="1604" mass="174315">MNVHGVQGGEADFDAHARIDAALDLLKAGPVPEAFSRALLTGAAPEDVETLFPDALARLTEEAFAHLAARPPGRHDVRVYNPEWPGAPAITVIEAANDDMAFLFDSVAGELADRNLELKLTSHPILAVKRDASGAIESVSGDLHGAATRGLPHESLIHLHIQPLESEEARAALKQALDRTLDDVRAATGDFIAMRDAVDGLAKAWPGAALPYAETDRDEAADFISWLVGNNFIFLGVRRYRRAGDGLLEAETGLGVLRDPAVREFAESTLAADGAPAVPGDKPLLIAKSSLWSRVHRRAYMDFVGLTLHDADGAPAGELRIIGLFTSTAYTHSVREIPYLRLKAEAVAARAGFERESHSGKALSTVLETYPRDDLFQIDVDTLATYALDILSLYDRPRVRVLPRPDLFGRFVSVLVYVPRERFDSALRERIGRRLAATFDGRVASFTPAFLADVPLTRVHFTIGRSGGRVPAVDRPELERAVADDVLSWSDRLRDALRAAHGAHDALVLFERYGSAFGAGYSAAYGVQTAVADIERLERLSADRPIALDFYRREDDLATRISLRLLSYGRPLPLSERVPMLENMGLKAINERTYRIAPDRAETSLAWIHDMTLERCTGGTIEVSGAAERMEDLLTAVLRGEAENDGFNALVLDTGLAWRDVALARALARYLRQAGIPYSQDYLWATLVGHADVAAHIVQLFHMRFDPRLDPAAQARAAREEPLRREIEAALAEVSSLDEDTILRRFVNLVDAALRTTFYQVEADGRPKGAISIKYESAKVEGLPLPRPLYEVFVYSPRVEGVHLRFGHVARGGLRWSDRPQDFRTEVLGLVKAQQVKNAVIVPVGAKGGFVPKRLPSGGNREAFMAEGIAAYKLFVSSLLDITDNLKAGQLVYPPNVVRIDGDDPYLVVAADKGTATFSDTANGISQEHGFWLDDAFASGGSVGYDHKAMGITARGAWEAVKRHFREIDIDIQTTPIQVVGVGDMSGDVFGNGMLLSTVLKLVAAFDHRHIFLDPDPDPAAAFAERQRLFALPRSSWADYDAALISKGGGVFSRTAKSIPLSPEVRAVIGLEKLEATPNEVMNAILKAQVDLLWFGGIGTYVRASTETDAQAGDRANDAIRIPAGDLRVKVVGEGANLGMTQRGRIEAARRGVRLNTDAIDNSAGVNTSDVEVNIKIALSIPVAEGVLSAPDRAALLGTMTDEVAHLVLRNNYLQTLALSLAQRSGTEDMAFQQRLMQMLELRGELDRAVEYLPSDAEIQERRSRGEALTRPELAVLLAYAKLSLYAEMLTTDVPDDIYLADELVHYFPHALQSRFPDAIQAHRLRREIIATGLANAVINQGGPATIARIADQSGADAAAIVRAFAAVRDSFGLPALNAAIDALDSKIPGDMQLRLYAEVQNLSLARTIWFLRNVSLQSGIGPVVARYRTDIEALAEVLDDSLPENWRAWRDRKAAEFTDAGVPAPLALKIAGLRPLAAGTDIALLSQTTGRSVPEAARTFFAAGLYFGVDSVLSAAGSILAPDYYDRLAMDRALGQIESFVRQVSVEMLNGPASGTEAVEAWVAGRRKEVERTRATVQDIVASGLTLSKLTLAASLLSDIARA</sequence>
<evidence type="ECO:0000313" key="8">
    <source>
        <dbReference type="Proteomes" id="UP000294664"/>
    </source>
</evidence>
<dbReference type="Gene3D" id="3.40.50.720">
    <property type="entry name" value="NAD(P)-binding Rossmann-like Domain"/>
    <property type="match status" value="1"/>
</dbReference>
<evidence type="ECO:0000259" key="6">
    <source>
        <dbReference type="Pfam" id="PF21077"/>
    </source>
</evidence>
<accession>A0A4R3LTT5</accession>
<keyword evidence="1" id="KW-0560">Oxidoreductase</keyword>
<dbReference type="InterPro" id="IPR028971">
    <property type="entry name" value="NAD-GDH_cat"/>
</dbReference>
<dbReference type="Pfam" id="PF21077">
    <property type="entry name" value="GDH_ACT3"/>
    <property type="match status" value="1"/>
</dbReference>
<dbReference type="InterPro" id="IPR046346">
    <property type="entry name" value="Aminoacid_DH-like_N_sf"/>
</dbReference>
<dbReference type="GO" id="GO:0004352">
    <property type="term" value="F:glutamate dehydrogenase (NAD+) activity"/>
    <property type="evidence" value="ECO:0007669"/>
    <property type="project" value="InterPro"/>
</dbReference>
<dbReference type="InterPro" id="IPR049058">
    <property type="entry name" value="NAD_Glu_DH_HM2"/>
</dbReference>
<dbReference type="InterPro" id="IPR049056">
    <property type="entry name" value="NAD_Glu_DH_HM3"/>
</dbReference>
<dbReference type="InterPro" id="IPR007780">
    <property type="entry name" value="NAD_Glu_DH_bac"/>
</dbReference>
<evidence type="ECO:0000259" key="2">
    <source>
        <dbReference type="Pfam" id="PF05088"/>
    </source>
</evidence>
<evidence type="ECO:0000256" key="1">
    <source>
        <dbReference type="ARBA" id="ARBA00023002"/>
    </source>
</evidence>
<dbReference type="Pfam" id="PF21075">
    <property type="entry name" value="GDH_ACT1"/>
    <property type="match status" value="1"/>
</dbReference>
<evidence type="ECO:0000259" key="3">
    <source>
        <dbReference type="Pfam" id="PF21074"/>
    </source>
</evidence>
<dbReference type="Pfam" id="PF21073">
    <property type="entry name" value="GDH_HM1"/>
    <property type="match status" value="1"/>
</dbReference>
<evidence type="ECO:0000259" key="5">
    <source>
        <dbReference type="Pfam" id="PF21076"/>
    </source>
</evidence>
<dbReference type="InterPro" id="IPR049059">
    <property type="entry name" value="NAD_Glu_DH_HM1"/>
</dbReference>
<dbReference type="SUPFAM" id="SSF51735">
    <property type="entry name" value="NAD(P)-binding Rossmann-fold domains"/>
    <property type="match status" value="1"/>
</dbReference>
<reference evidence="7 8" key="1">
    <citation type="submission" date="2019-03" db="EMBL/GenBank/DDBJ databases">
        <title>Genomic Encyclopedia of Type Strains, Phase IV (KMG-IV): sequencing the most valuable type-strain genomes for metagenomic binning, comparative biology and taxonomic classification.</title>
        <authorList>
            <person name="Goeker M."/>
        </authorList>
    </citation>
    <scope>NUCLEOTIDE SEQUENCE [LARGE SCALE GENOMIC DNA]</scope>
    <source>
        <strain evidence="7 8">DSM 9035</strain>
    </source>
</reference>
<feature type="domain" description="NAD-glutamate dehydrogenase N-terminal ACT1" evidence="4">
    <location>
        <begin position="35"/>
        <end position="177"/>
    </location>
</feature>
<keyword evidence="8" id="KW-1185">Reference proteome</keyword>
<dbReference type="Pfam" id="PF05088">
    <property type="entry name" value="Bac_GDH_CD"/>
    <property type="match status" value="1"/>
</dbReference>
<dbReference type="Pfam" id="PF21074">
    <property type="entry name" value="GDH_C"/>
    <property type="match status" value="1"/>
</dbReference>
<dbReference type="RefSeq" id="WP_132032260.1">
    <property type="nucleotide sequence ID" value="NZ_SMAI01000008.1"/>
</dbReference>
<dbReference type="InterPro" id="IPR049062">
    <property type="entry name" value="NAD_Glu_DH_ACT2"/>
</dbReference>
<dbReference type="PANTHER" id="PTHR43403">
    <property type="entry name" value="NAD-SPECIFIC GLUTAMATE DEHYDROGENASE"/>
    <property type="match status" value="1"/>
</dbReference>
<feature type="domain" description="NAD-glutamate dehydrogenase catalytic" evidence="2">
    <location>
        <begin position="726"/>
        <end position="1221"/>
    </location>
</feature>
<dbReference type="PANTHER" id="PTHR43403:SF1">
    <property type="entry name" value="NAD-SPECIFIC GLUTAMATE DEHYDROGENASE"/>
    <property type="match status" value="1"/>
</dbReference>
<dbReference type="Pfam" id="PF21079">
    <property type="entry name" value="GDH_HM2"/>
    <property type="match status" value="1"/>
</dbReference>
<dbReference type="SUPFAM" id="SSF53223">
    <property type="entry name" value="Aminoacid dehydrogenase-like, N-terminal domain"/>
    <property type="match status" value="1"/>
</dbReference>
<dbReference type="Proteomes" id="UP000294664">
    <property type="component" value="Unassembled WGS sequence"/>
</dbReference>